<dbReference type="InterPro" id="IPR029063">
    <property type="entry name" value="SAM-dependent_MTases_sf"/>
</dbReference>
<accession>A0A364NTR3</accession>
<proteinExistence type="predicted"/>
<evidence type="ECO:0000313" key="2">
    <source>
        <dbReference type="EMBL" id="RAU20456.1"/>
    </source>
</evidence>
<keyword evidence="3" id="KW-1185">Reference proteome</keyword>
<keyword evidence="2" id="KW-0489">Methyltransferase</keyword>
<dbReference type="AlphaFoldDB" id="A0A364NTR3"/>
<dbReference type="SUPFAM" id="SSF53335">
    <property type="entry name" value="S-adenosyl-L-methionine-dependent methyltransferases"/>
    <property type="match status" value="1"/>
</dbReference>
<keyword evidence="2" id="KW-0808">Transferase</keyword>
<dbReference type="Proteomes" id="UP000251075">
    <property type="component" value="Unassembled WGS sequence"/>
</dbReference>
<dbReference type="OrthoDB" id="9803855at2"/>
<comment type="caution">
    <text evidence="2">The sequence shown here is derived from an EMBL/GenBank/DDBJ whole genome shotgun (WGS) entry which is preliminary data.</text>
</comment>
<sequence length="194" mass="21686">MKSLGFDISRWSRVVCYRECFAILRTLAPETLDAMEISGGSAWNDALGFKSFTEAHYPDYDVCAGPLPRQFDVVIADQVWPHLLWPYRATRNVLDMLRPGGWFVVTVPFLIHTNQPVDCTRWTETGLKHLLMEAGFSEGNIKTGSWGNLAAVKASLRRIGAKRGFGSLENDPRYPMTVWALARKDGPDQAPLAG</sequence>
<dbReference type="Pfam" id="PF08241">
    <property type="entry name" value="Methyltransf_11"/>
    <property type="match status" value="1"/>
</dbReference>
<evidence type="ECO:0000313" key="3">
    <source>
        <dbReference type="Proteomes" id="UP000251075"/>
    </source>
</evidence>
<dbReference type="GO" id="GO:0032259">
    <property type="term" value="P:methylation"/>
    <property type="evidence" value="ECO:0007669"/>
    <property type="project" value="UniProtKB-KW"/>
</dbReference>
<gene>
    <name evidence="2" type="ORF">CU669_18520</name>
</gene>
<protein>
    <submittedName>
        <fullName evidence="2">Methyltransferase type 12</fullName>
    </submittedName>
</protein>
<feature type="domain" description="Methyltransferase type 11" evidence="1">
    <location>
        <begin position="61"/>
        <end position="105"/>
    </location>
</feature>
<dbReference type="EMBL" id="PGTO01000023">
    <property type="protein sequence ID" value="RAU20456.1"/>
    <property type="molecule type" value="Genomic_DNA"/>
</dbReference>
<evidence type="ECO:0000259" key="1">
    <source>
        <dbReference type="Pfam" id="PF08241"/>
    </source>
</evidence>
<dbReference type="GO" id="GO:0008757">
    <property type="term" value="F:S-adenosylmethionine-dependent methyltransferase activity"/>
    <property type="evidence" value="ECO:0007669"/>
    <property type="project" value="InterPro"/>
</dbReference>
<dbReference type="Gene3D" id="3.40.50.150">
    <property type="entry name" value="Vaccinia Virus protein VP39"/>
    <property type="match status" value="1"/>
</dbReference>
<dbReference type="InterPro" id="IPR013216">
    <property type="entry name" value="Methyltransf_11"/>
</dbReference>
<name>A0A364NTR3_9PROT</name>
<dbReference type="RefSeq" id="WP_112147091.1">
    <property type="nucleotide sequence ID" value="NZ_PGTO01000023.1"/>
</dbReference>
<dbReference type="CDD" id="cd02440">
    <property type="entry name" value="AdoMet_MTases"/>
    <property type="match status" value="1"/>
</dbReference>
<reference evidence="2 3" key="1">
    <citation type="submission" date="2017-11" db="EMBL/GenBank/DDBJ databases">
        <title>Draft genome sequence of magnetotactic bacterium Magnetospirillum kuznetsovii LBB-42.</title>
        <authorList>
            <person name="Grouzdev D.S."/>
            <person name="Rysina M.S."/>
            <person name="Baslerov R.V."/>
            <person name="Koziaeva V."/>
        </authorList>
    </citation>
    <scope>NUCLEOTIDE SEQUENCE [LARGE SCALE GENOMIC DNA]</scope>
    <source>
        <strain evidence="2 3">LBB-42</strain>
    </source>
</reference>
<organism evidence="2 3">
    <name type="scientific">Paramagnetospirillum kuznetsovii</name>
    <dbReference type="NCBI Taxonomy" id="2053833"/>
    <lineage>
        <taxon>Bacteria</taxon>
        <taxon>Pseudomonadati</taxon>
        <taxon>Pseudomonadota</taxon>
        <taxon>Alphaproteobacteria</taxon>
        <taxon>Rhodospirillales</taxon>
        <taxon>Magnetospirillaceae</taxon>
        <taxon>Paramagnetospirillum</taxon>
    </lineage>
</organism>